<evidence type="ECO:0000256" key="2">
    <source>
        <dbReference type="RuleBase" id="RU003616"/>
    </source>
</evidence>
<feature type="domain" description="SHSP" evidence="3">
    <location>
        <begin position="40"/>
        <end position="154"/>
    </location>
</feature>
<name>A0ABP8RXL6_9PSEU</name>
<dbReference type="Gene3D" id="2.60.40.790">
    <property type="match status" value="1"/>
</dbReference>
<dbReference type="InterPro" id="IPR008978">
    <property type="entry name" value="HSP20-like_chaperone"/>
</dbReference>
<dbReference type="InterPro" id="IPR031107">
    <property type="entry name" value="Small_HSP"/>
</dbReference>
<evidence type="ECO:0000256" key="1">
    <source>
        <dbReference type="PROSITE-ProRule" id="PRU00285"/>
    </source>
</evidence>
<evidence type="ECO:0000313" key="4">
    <source>
        <dbReference type="EMBL" id="GAA4551133.1"/>
    </source>
</evidence>
<keyword evidence="5" id="KW-1185">Reference proteome</keyword>
<protein>
    <submittedName>
        <fullName evidence="4">Hsp20/alpha crystallin family protein</fullName>
    </submittedName>
</protein>
<gene>
    <name evidence="4" type="ORF">GCM10023175_42370</name>
</gene>
<evidence type="ECO:0000313" key="5">
    <source>
        <dbReference type="Proteomes" id="UP001501598"/>
    </source>
</evidence>
<dbReference type="Proteomes" id="UP001501598">
    <property type="component" value="Unassembled WGS sequence"/>
</dbReference>
<dbReference type="SUPFAM" id="SSF49764">
    <property type="entry name" value="HSP20-like chaperones"/>
    <property type="match status" value="1"/>
</dbReference>
<dbReference type="CDD" id="cd06464">
    <property type="entry name" value="ACD_sHsps-like"/>
    <property type="match status" value="1"/>
</dbReference>
<reference evidence="5" key="1">
    <citation type="journal article" date="2019" name="Int. J. Syst. Evol. Microbiol.">
        <title>The Global Catalogue of Microorganisms (GCM) 10K type strain sequencing project: providing services to taxonomists for standard genome sequencing and annotation.</title>
        <authorList>
            <consortium name="The Broad Institute Genomics Platform"/>
            <consortium name="The Broad Institute Genome Sequencing Center for Infectious Disease"/>
            <person name="Wu L."/>
            <person name="Ma J."/>
        </authorList>
    </citation>
    <scope>NUCLEOTIDE SEQUENCE [LARGE SCALE GENOMIC DNA]</scope>
    <source>
        <strain evidence="5">JCM 17906</strain>
    </source>
</reference>
<organism evidence="4 5">
    <name type="scientific">Pseudonocardia xishanensis</name>
    <dbReference type="NCBI Taxonomy" id="630995"/>
    <lineage>
        <taxon>Bacteria</taxon>
        <taxon>Bacillati</taxon>
        <taxon>Actinomycetota</taxon>
        <taxon>Actinomycetes</taxon>
        <taxon>Pseudonocardiales</taxon>
        <taxon>Pseudonocardiaceae</taxon>
        <taxon>Pseudonocardia</taxon>
    </lineage>
</organism>
<proteinExistence type="inferred from homology"/>
<evidence type="ECO:0000259" key="3">
    <source>
        <dbReference type="PROSITE" id="PS01031"/>
    </source>
</evidence>
<dbReference type="PANTHER" id="PTHR11527">
    <property type="entry name" value="HEAT-SHOCK PROTEIN 20 FAMILY MEMBER"/>
    <property type="match status" value="1"/>
</dbReference>
<dbReference type="RefSeq" id="WP_345421236.1">
    <property type="nucleotide sequence ID" value="NZ_BAABGT010000065.1"/>
</dbReference>
<dbReference type="PROSITE" id="PS01031">
    <property type="entry name" value="SHSP"/>
    <property type="match status" value="1"/>
</dbReference>
<dbReference type="EMBL" id="BAABGT010000065">
    <property type="protein sequence ID" value="GAA4551133.1"/>
    <property type="molecule type" value="Genomic_DNA"/>
</dbReference>
<dbReference type="Pfam" id="PF00011">
    <property type="entry name" value="HSP20"/>
    <property type="match status" value="1"/>
</dbReference>
<sequence>MSTLSRRERGDVAPLGRMDKLFDEWFRSLPMRRPFSMPWDWSGEDLIRVDEYRDGDTQVIKAELPGIDPAEDVEITVVDGMLRIKAERRIEQDREDKGYTRHEIRYGAMTRTLPLPQNVAEADISASYDNGILEIRVPVPAAPEAPAPITIPVATS</sequence>
<comment type="caution">
    <text evidence="4">The sequence shown here is derived from an EMBL/GenBank/DDBJ whole genome shotgun (WGS) entry which is preliminary data.</text>
</comment>
<comment type="similarity">
    <text evidence="1 2">Belongs to the small heat shock protein (HSP20) family.</text>
</comment>
<dbReference type="InterPro" id="IPR002068">
    <property type="entry name" value="A-crystallin/Hsp20_dom"/>
</dbReference>
<accession>A0ABP8RXL6</accession>